<organism evidence="2 3">
    <name type="scientific">Lysinibacillus xylanilyticus</name>
    <dbReference type="NCBI Taxonomy" id="582475"/>
    <lineage>
        <taxon>Bacteria</taxon>
        <taxon>Bacillati</taxon>
        <taxon>Bacillota</taxon>
        <taxon>Bacilli</taxon>
        <taxon>Bacillales</taxon>
        <taxon>Bacillaceae</taxon>
        <taxon>Lysinibacillus</taxon>
    </lineage>
</organism>
<sequence>MKKSFSLKEKFLLLLCLSLVVLSGCVTNGNPAPKDFLKDSKADIFVLDDIVYSNVENIDWVKELDYTIGEKIAVITKQTNKAKGFENGTSNKLPVGTIIYETDTPIEIAIVDGKEIPYLKMLEG</sequence>
<keyword evidence="3" id="KW-1185">Reference proteome</keyword>
<feature type="chain" id="PRO_5046861984" description="Lipoprotein" evidence="1">
    <location>
        <begin position="29"/>
        <end position="124"/>
    </location>
</feature>
<name>A0ABT4EUV3_9BACI</name>
<dbReference type="RefSeq" id="WP_268639408.1">
    <property type="nucleotide sequence ID" value="NZ_JAMDLZ010000042.1"/>
</dbReference>
<feature type="signal peptide" evidence="1">
    <location>
        <begin position="1"/>
        <end position="28"/>
    </location>
</feature>
<evidence type="ECO:0000313" key="2">
    <source>
        <dbReference type="EMBL" id="MCY9549452.1"/>
    </source>
</evidence>
<evidence type="ECO:0000256" key="1">
    <source>
        <dbReference type="SAM" id="SignalP"/>
    </source>
</evidence>
<accession>A0ABT4EUV3</accession>
<dbReference type="PROSITE" id="PS51257">
    <property type="entry name" value="PROKAR_LIPOPROTEIN"/>
    <property type="match status" value="1"/>
</dbReference>
<gene>
    <name evidence="2" type="ORF">M5W82_21460</name>
</gene>
<evidence type="ECO:0008006" key="4">
    <source>
        <dbReference type="Google" id="ProtNLM"/>
    </source>
</evidence>
<keyword evidence="1" id="KW-0732">Signal</keyword>
<protein>
    <recommendedName>
        <fullName evidence="4">Lipoprotein</fullName>
    </recommendedName>
</protein>
<comment type="caution">
    <text evidence="2">The sequence shown here is derived from an EMBL/GenBank/DDBJ whole genome shotgun (WGS) entry which is preliminary data.</text>
</comment>
<reference evidence="2 3" key="1">
    <citation type="submission" date="2022-05" db="EMBL/GenBank/DDBJ databases">
        <title>Genome Sequencing of Bee-Associated Microbes.</title>
        <authorList>
            <person name="Dunlap C."/>
        </authorList>
    </citation>
    <scope>NUCLEOTIDE SEQUENCE [LARGE SCALE GENOMIC DNA]</scope>
    <source>
        <strain evidence="2 3">NRRL BD-083</strain>
    </source>
</reference>
<dbReference type="Proteomes" id="UP001527052">
    <property type="component" value="Unassembled WGS sequence"/>
</dbReference>
<proteinExistence type="predicted"/>
<evidence type="ECO:0000313" key="3">
    <source>
        <dbReference type="Proteomes" id="UP001527052"/>
    </source>
</evidence>
<dbReference type="EMBL" id="JAMDLZ010000042">
    <property type="protein sequence ID" value="MCY9549452.1"/>
    <property type="molecule type" value="Genomic_DNA"/>
</dbReference>